<keyword evidence="3" id="KW-1185">Reference proteome</keyword>
<feature type="region of interest" description="Disordered" evidence="1">
    <location>
        <begin position="106"/>
        <end position="125"/>
    </location>
</feature>
<feature type="region of interest" description="Disordered" evidence="1">
    <location>
        <begin position="18"/>
        <end position="91"/>
    </location>
</feature>
<organism evidence="2 3">
    <name type="scientific">Aphanomyces euteiches</name>
    <dbReference type="NCBI Taxonomy" id="100861"/>
    <lineage>
        <taxon>Eukaryota</taxon>
        <taxon>Sar</taxon>
        <taxon>Stramenopiles</taxon>
        <taxon>Oomycota</taxon>
        <taxon>Saprolegniomycetes</taxon>
        <taxon>Saprolegniales</taxon>
        <taxon>Verrucalvaceae</taxon>
        <taxon>Aphanomyces</taxon>
    </lineage>
</organism>
<dbReference type="AlphaFoldDB" id="A0A6G0X855"/>
<dbReference type="EMBL" id="VJMJ01000089">
    <property type="protein sequence ID" value="KAF0736236.1"/>
    <property type="molecule type" value="Genomic_DNA"/>
</dbReference>
<evidence type="ECO:0000313" key="3">
    <source>
        <dbReference type="Proteomes" id="UP000481153"/>
    </source>
</evidence>
<proteinExistence type="predicted"/>
<comment type="caution">
    <text evidence="2">The sequence shown here is derived from an EMBL/GenBank/DDBJ whole genome shotgun (WGS) entry which is preliminary data.</text>
</comment>
<evidence type="ECO:0000313" key="2">
    <source>
        <dbReference type="EMBL" id="KAF0736236.1"/>
    </source>
</evidence>
<dbReference type="Proteomes" id="UP000481153">
    <property type="component" value="Unassembled WGS sequence"/>
</dbReference>
<name>A0A6G0X855_9STRA</name>
<gene>
    <name evidence="2" type="ORF">Ae201684_007258</name>
</gene>
<feature type="compositionally biased region" description="Basic residues" evidence="1">
    <location>
        <begin position="80"/>
        <end position="90"/>
    </location>
</feature>
<protein>
    <submittedName>
        <fullName evidence="2">Uncharacterized protein</fullName>
    </submittedName>
</protein>
<reference evidence="2 3" key="1">
    <citation type="submission" date="2019-07" db="EMBL/GenBank/DDBJ databases">
        <title>Genomics analysis of Aphanomyces spp. identifies a new class of oomycete effector associated with host adaptation.</title>
        <authorList>
            <person name="Gaulin E."/>
        </authorList>
    </citation>
    <scope>NUCLEOTIDE SEQUENCE [LARGE SCALE GENOMIC DNA]</scope>
    <source>
        <strain evidence="2 3">ATCC 201684</strain>
    </source>
</reference>
<sequence length="161" mass="18387">MITSYPLTICVANIHTSHAPTRDPSRRTARRTNSVSFTETAPTMYKKYTRPSADSKFANSNDSAVSREGIEEYPSNRFRTQTRRNHRRRSTPSTFRCYNFYLTTKSSKPSHRSQTTTTSRKKTFQSSVKSSAKTWPASGWTMSSNHCTKYGVVVLKRVTQV</sequence>
<evidence type="ECO:0000256" key="1">
    <source>
        <dbReference type="SAM" id="MobiDB-lite"/>
    </source>
</evidence>
<accession>A0A6G0X855</accession>
<feature type="compositionally biased region" description="Polar residues" evidence="1">
    <location>
        <begin position="31"/>
        <end position="41"/>
    </location>
</feature>